<keyword evidence="2" id="KW-1003">Cell membrane</keyword>
<keyword evidence="5 6" id="KW-0472">Membrane</keyword>
<dbReference type="Pfam" id="PF03739">
    <property type="entry name" value="LptF_LptG"/>
    <property type="match status" value="1"/>
</dbReference>
<sequence length="358" mass="41241">MKKLDLYIIRKFLGTFFYAIALLAVIIIIFDISEKIDDFLERKPPLEAIIFQYYANFIPYFINLFSALFTFIAVIFFTSKLAANTEIVAILNSGVSFRRMLRPYLISSLFLALMSFGLTNFVIPETSKNMQEFQKKYLKSQRKANMNNIHMQISPGVFAYVESFDMKNKSGYRFSLEGYHEGGMDYKLSSDYLRWDSITGMWKIENWVKRQIQESGEIITRGQQFDTLLNLRPEDFAVDVDDAIYMNYRELRDFIDAEKMRGSGNLMKFQIEKHKRIAFPFATIVLTLIGVSLSSRKVRGGIGFNLGVGITICFAFILFMQVTTVFATFGNLPPVVAVWIPNFIFGLLGIYLLRVAPK</sequence>
<protein>
    <submittedName>
        <fullName evidence="7">Lipopolysaccharide export LptBFGC system, permease protein LptF</fullName>
    </submittedName>
</protein>
<dbReference type="PATRIC" id="fig|1678841.3.peg.633"/>
<name>A0A0S7BV42_9BACT</name>
<feature type="transmembrane region" description="Helical" evidence="6">
    <location>
        <begin position="335"/>
        <end position="353"/>
    </location>
</feature>
<dbReference type="GO" id="GO:0015920">
    <property type="term" value="P:lipopolysaccharide transport"/>
    <property type="evidence" value="ECO:0007669"/>
    <property type="project" value="TreeGrafter"/>
</dbReference>
<feature type="transmembrane region" description="Helical" evidence="6">
    <location>
        <begin position="53"/>
        <end position="77"/>
    </location>
</feature>
<keyword evidence="3 6" id="KW-0812">Transmembrane</keyword>
<dbReference type="GO" id="GO:0043190">
    <property type="term" value="C:ATP-binding cassette (ABC) transporter complex"/>
    <property type="evidence" value="ECO:0007669"/>
    <property type="project" value="TreeGrafter"/>
</dbReference>
<dbReference type="PANTHER" id="PTHR33529">
    <property type="entry name" value="SLR0882 PROTEIN-RELATED"/>
    <property type="match status" value="1"/>
</dbReference>
<comment type="subcellular location">
    <subcellularLocation>
        <location evidence="1">Cell membrane</location>
        <topology evidence="1">Multi-pass membrane protein</topology>
    </subcellularLocation>
</comment>
<reference evidence="7" key="1">
    <citation type="journal article" date="2015" name="Genome Announc.">
        <title>Draft Genome Sequence of Bacteroidales Strain TBC1, a Novel Isolate from a Methanogenic Wastewater Treatment System.</title>
        <authorList>
            <person name="Tourlousse D.M."/>
            <person name="Matsuura N."/>
            <person name="Sun L."/>
            <person name="Toyonaga M."/>
            <person name="Kuroda K."/>
            <person name="Ohashi A."/>
            <person name="Cruz R."/>
            <person name="Yamaguchi T."/>
            <person name="Sekiguchi Y."/>
        </authorList>
    </citation>
    <scope>NUCLEOTIDE SEQUENCE [LARGE SCALE GENOMIC DNA]</scope>
    <source>
        <strain evidence="7">TBC1</strain>
    </source>
</reference>
<accession>A0A0S7BV42</accession>
<dbReference type="EMBL" id="DF968182">
    <property type="protein sequence ID" value="GAP42427.1"/>
    <property type="molecule type" value="Genomic_DNA"/>
</dbReference>
<dbReference type="Proteomes" id="UP000053091">
    <property type="component" value="Unassembled WGS sequence"/>
</dbReference>
<dbReference type="PANTHER" id="PTHR33529:SF8">
    <property type="entry name" value="PERMEASE, YJGP_YJGQ FAMILY"/>
    <property type="match status" value="1"/>
</dbReference>
<feature type="transmembrane region" description="Helical" evidence="6">
    <location>
        <begin position="12"/>
        <end position="33"/>
    </location>
</feature>
<proteinExistence type="predicted"/>
<evidence type="ECO:0000313" key="8">
    <source>
        <dbReference type="Proteomes" id="UP000053091"/>
    </source>
</evidence>
<evidence type="ECO:0000313" key="7">
    <source>
        <dbReference type="EMBL" id="GAP42427.1"/>
    </source>
</evidence>
<gene>
    <name evidence="7" type="ORF">TBC1_11556</name>
</gene>
<dbReference type="RefSeq" id="WP_062038157.1">
    <property type="nucleotide sequence ID" value="NZ_DF968182.1"/>
</dbReference>
<organism evidence="7">
    <name type="scientific">Lentimicrobium saccharophilum</name>
    <dbReference type="NCBI Taxonomy" id="1678841"/>
    <lineage>
        <taxon>Bacteria</taxon>
        <taxon>Pseudomonadati</taxon>
        <taxon>Bacteroidota</taxon>
        <taxon>Bacteroidia</taxon>
        <taxon>Bacteroidales</taxon>
        <taxon>Lentimicrobiaceae</taxon>
        <taxon>Lentimicrobium</taxon>
    </lineage>
</organism>
<dbReference type="STRING" id="1678841.TBC1_11556"/>
<dbReference type="OrthoDB" id="9807977at2"/>
<evidence type="ECO:0000256" key="6">
    <source>
        <dbReference type="SAM" id="Phobius"/>
    </source>
</evidence>
<evidence type="ECO:0000256" key="3">
    <source>
        <dbReference type="ARBA" id="ARBA00022692"/>
    </source>
</evidence>
<evidence type="ECO:0000256" key="2">
    <source>
        <dbReference type="ARBA" id="ARBA00022475"/>
    </source>
</evidence>
<feature type="transmembrane region" description="Helical" evidence="6">
    <location>
        <begin position="104"/>
        <end position="123"/>
    </location>
</feature>
<evidence type="ECO:0000256" key="1">
    <source>
        <dbReference type="ARBA" id="ARBA00004651"/>
    </source>
</evidence>
<dbReference type="InterPro" id="IPR005495">
    <property type="entry name" value="LptG/LptF_permease"/>
</dbReference>
<feature type="transmembrane region" description="Helical" evidence="6">
    <location>
        <begin position="306"/>
        <end position="329"/>
    </location>
</feature>
<evidence type="ECO:0000256" key="4">
    <source>
        <dbReference type="ARBA" id="ARBA00022989"/>
    </source>
</evidence>
<dbReference type="AlphaFoldDB" id="A0A0S7BV42"/>
<feature type="transmembrane region" description="Helical" evidence="6">
    <location>
        <begin position="277"/>
        <end position="294"/>
    </location>
</feature>
<keyword evidence="8" id="KW-1185">Reference proteome</keyword>
<keyword evidence="4 6" id="KW-1133">Transmembrane helix</keyword>
<evidence type="ECO:0000256" key="5">
    <source>
        <dbReference type="ARBA" id="ARBA00023136"/>
    </source>
</evidence>